<keyword evidence="3" id="KW-1185">Reference proteome</keyword>
<feature type="compositionally biased region" description="Basic and acidic residues" evidence="1">
    <location>
        <begin position="11"/>
        <end position="34"/>
    </location>
</feature>
<feature type="compositionally biased region" description="Basic residues" evidence="1">
    <location>
        <begin position="1"/>
        <end position="10"/>
    </location>
</feature>
<feature type="compositionally biased region" description="Polar residues" evidence="1">
    <location>
        <begin position="88"/>
        <end position="98"/>
    </location>
</feature>
<feature type="compositionally biased region" description="Acidic residues" evidence="1">
    <location>
        <begin position="161"/>
        <end position="177"/>
    </location>
</feature>
<evidence type="ECO:0000313" key="2">
    <source>
        <dbReference type="EMBL" id="EGG21622.1"/>
    </source>
</evidence>
<name>F4PT46_CACFS</name>
<dbReference type="Proteomes" id="UP000007797">
    <property type="component" value="Unassembled WGS sequence"/>
</dbReference>
<evidence type="ECO:0000313" key="3">
    <source>
        <dbReference type="Proteomes" id="UP000007797"/>
    </source>
</evidence>
<dbReference type="GeneID" id="14873555"/>
<dbReference type="AlphaFoldDB" id="F4PT46"/>
<dbReference type="RefSeq" id="XP_004359472.1">
    <property type="nucleotide sequence ID" value="XM_004359415.1"/>
</dbReference>
<feature type="compositionally biased region" description="Basic and acidic residues" evidence="1">
    <location>
        <begin position="150"/>
        <end position="160"/>
    </location>
</feature>
<feature type="region of interest" description="Disordered" evidence="1">
    <location>
        <begin position="1"/>
        <end position="220"/>
    </location>
</feature>
<organism evidence="2 3">
    <name type="scientific">Cavenderia fasciculata</name>
    <name type="common">Slime mold</name>
    <name type="synonym">Dictyostelium fasciculatum</name>
    <dbReference type="NCBI Taxonomy" id="261658"/>
    <lineage>
        <taxon>Eukaryota</taxon>
        <taxon>Amoebozoa</taxon>
        <taxon>Evosea</taxon>
        <taxon>Eumycetozoa</taxon>
        <taxon>Dictyostelia</taxon>
        <taxon>Acytosteliales</taxon>
        <taxon>Cavenderiaceae</taxon>
        <taxon>Cavenderia</taxon>
    </lineage>
</organism>
<dbReference type="KEGG" id="dfa:DFA_01508"/>
<feature type="compositionally biased region" description="Low complexity" evidence="1">
    <location>
        <begin position="130"/>
        <end position="142"/>
    </location>
</feature>
<feature type="compositionally biased region" description="Acidic residues" evidence="1">
    <location>
        <begin position="186"/>
        <end position="207"/>
    </location>
</feature>
<sequence>MVRPIIKRLKSLGDLKSKKKDENNHEQAECKTERATSPSSSVNSTPSTSVNSTPNNMTPSLKSRSPDSSTPPIKLYSPSPLSRGMSASEFNAMQSAQPSGDRPPLQGHGLKKLPLEKLPNIAESDSPMQTPKTPSKSPRTPRNLFGLLAPKKEEPEHDDSYDTTGSDDEDFEDDDEGRVDLKDYAYDNDNDDYDINERELVDEDGDAVDSPRDHLFQPFS</sequence>
<accession>F4PT46</accession>
<feature type="compositionally biased region" description="Basic and acidic residues" evidence="1">
    <location>
        <begin position="209"/>
        <end position="220"/>
    </location>
</feature>
<feature type="compositionally biased region" description="Polar residues" evidence="1">
    <location>
        <begin position="61"/>
        <end position="71"/>
    </location>
</feature>
<feature type="compositionally biased region" description="Low complexity" evidence="1">
    <location>
        <begin position="36"/>
        <end position="60"/>
    </location>
</feature>
<dbReference type="EMBL" id="GL883010">
    <property type="protein sequence ID" value="EGG21622.1"/>
    <property type="molecule type" value="Genomic_DNA"/>
</dbReference>
<proteinExistence type="predicted"/>
<gene>
    <name evidence="2" type="ORF">DFA_01508</name>
</gene>
<evidence type="ECO:0000256" key="1">
    <source>
        <dbReference type="SAM" id="MobiDB-lite"/>
    </source>
</evidence>
<reference evidence="3" key="1">
    <citation type="journal article" date="2011" name="Genome Res.">
        <title>Phylogeny-wide analysis of social amoeba genomes highlights ancient origins for complex intercellular communication.</title>
        <authorList>
            <person name="Heidel A.J."/>
            <person name="Lawal H.M."/>
            <person name="Felder M."/>
            <person name="Schilde C."/>
            <person name="Helps N.R."/>
            <person name="Tunggal B."/>
            <person name="Rivero F."/>
            <person name="John U."/>
            <person name="Schleicher M."/>
            <person name="Eichinger L."/>
            <person name="Platzer M."/>
            <person name="Noegel A.A."/>
            <person name="Schaap P."/>
            <person name="Gloeckner G."/>
        </authorList>
    </citation>
    <scope>NUCLEOTIDE SEQUENCE [LARGE SCALE GENOMIC DNA]</scope>
    <source>
        <strain evidence="3">SH3</strain>
    </source>
</reference>
<protein>
    <submittedName>
        <fullName evidence="2">Uncharacterized protein</fullName>
    </submittedName>
</protein>